<accession>A0A5J4U678</accession>
<gene>
    <name evidence="1" type="ORF">EZS28_038690</name>
</gene>
<sequence>MGLQQGADKASVVLVGESLNLCQSLCSAYSTISDDVFKIKGFVEKIIDLMQFKVSEDEAQKKDLEDLLKVNSMKCVSQFQFYGGPDKQQKLVKEMKYIKSLVISIGCAGGTEHEKNYQTLHALYAFISLVDSIYGKISWCLPNIHLLKDLREELQENGGNEEIDANCFSCLGQSHYEIGGVAIRLKNYELWKNNQ</sequence>
<reference evidence="1 2" key="1">
    <citation type="submission" date="2019-03" db="EMBL/GenBank/DDBJ databases">
        <title>Single cell metagenomics reveals metabolic interactions within the superorganism composed of flagellate Streblomastix strix and complex community of Bacteroidetes bacteria on its surface.</title>
        <authorList>
            <person name="Treitli S.C."/>
            <person name="Kolisko M."/>
            <person name="Husnik F."/>
            <person name="Keeling P."/>
            <person name="Hampl V."/>
        </authorList>
    </citation>
    <scope>NUCLEOTIDE SEQUENCE [LARGE SCALE GENOMIC DNA]</scope>
    <source>
        <strain evidence="1">ST1C</strain>
    </source>
</reference>
<comment type="caution">
    <text evidence="1">The sequence shown here is derived from an EMBL/GenBank/DDBJ whole genome shotgun (WGS) entry which is preliminary data.</text>
</comment>
<evidence type="ECO:0000313" key="1">
    <source>
        <dbReference type="EMBL" id="KAA6365784.1"/>
    </source>
</evidence>
<organism evidence="1 2">
    <name type="scientific">Streblomastix strix</name>
    <dbReference type="NCBI Taxonomy" id="222440"/>
    <lineage>
        <taxon>Eukaryota</taxon>
        <taxon>Metamonada</taxon>
        <taxon>Preaxostyla</taxon>
        <taxon>Oxymonadida</taxon>
        <taxon>Streblomastigidae</taxon>
        <taxon>Streblomastix</taxon>
    </lineage>
</organism>
<name>A0A5J4U678_9EUKA</name>
<evidence type="ECO:0000313" key="2">
    <source>
        <dbReference type="Proteomes" id="UP000324800"/>
    </source>
</evidence>
<protein>
    <submittedName>
        <fullName evidence="1">Uncharacterized protein</fullName>
    </submittedName>
</protein>
<dbReference type="AlphaFoldDB" id="A0A5J4U678"/>
<dbReference type="EMBL" id="SNRW01020089">
    <property type="protein sequence ID" value="KAA6365784.1"/>
    <property type="molecule type" value="Genomic_DNA"/>
</dbReference>
<dbReference type="Proteomes" id="UP000324800">
    <property type="component" value="Unassembled WGS sequence"/>
</dbReference>
<proteinExistence type="predicted"/>